<dbReference type="GO" id="GO:0016887">
    <property type="term" value="F:ATP hydrolysis activity"/>
    <property type="evidence" value="ECO:0007669"/>
    <property type="project" value="InterPro"/>
</dbReference>
<dbReference type="PROSITE" id="PS00211">
    <property type="entry name" value="ABC_TRANSPORTER_1"/>
    <property type="match status" value="1"/>
</dbReference>
<dbReference type="SUPFAM" id="SSF52540">
    <property type="entry name" value="P-loop containing nucleoside triphosphate hydrolases"/>
    <property type="match status" value="1"/>
</dbReference>
<dbReference type="PANTHER" id="PTHR43776">
    <property type="entry name" value="TRANSPORT ATP-BINDING PROTEIN"/>
    <property type="match status" value="1"/>
</dbReference>
<dbReference type="EMBL" id="JAKRVY010000010">
    <property type="protein sequence ID" value="MCL9814895.1"/>
    <property type="molecule type" value="Genomic_DNA"/>
</dbReference>
<reference evidence="6 7" key="1">
    <citation type="journal article" date="2022" name="Syst. Appl. Microbiol.">
        <title>Natronocalculus amylovorans gen. nov., sp. nov., and Natranaeroarchaeum aerophilus sp. nov., dominant culturable amylolytic natronoarchaea from hypersaline soda lakes in southwestern Siberia.</title>
        <authorList>
            <person name="Sorokin D.Y."/>
            <person name="Elcheninov A.G."/>
            <person name="Khizhniak T.V."/>
            <person name="Koenen M."/>
            <person name="Bale N.J."/>
            <person name="Damste J.S.S."/>
            <person name="Kublanov I.V."/>
        </authorList>
    </citation>
    <scope>NUCLEOTIDE SEQUENCE [LARGE SCALE GENOMIC DNA]</scope>
    <source>
        <strain evidence="6 7">AArc-St1-1</strain>
    </source>
</reference>
<keyword evidence="2" id="KW-0813">Transport</keyword>
<sequence length="485" mass="53815">MSTRDEPLLTVNNLKKYYDTSEGFIEGLLGKSQKVKAVDDVSFELYPGETLGVVGESGCGKSTLGQALVRLVEPDSGEVLFDTVDEDEDDVVDPDSDEVMFDTAGEDDDTVEPDSGEVQFRGEDITQLSRGRLREMRKDIQYIFQDPYSSLNPRMTVGDIIGEPLKIHNIADGAERTERIHELLDEVGLNPSHANRYPHEFSGGQKQRIGIARALAVDPDVIICDEPVSALDVSVQAQILNLLEDLQERFDLAYLFIAHDLSVVEHISDRVAVMYLGKFAEVGSTEDVYAPPYHPYTEALLSAIPEPDPLWEGDQILLPGSPPSPINPPSGCRFHTRCPRIIQPPEYDLDQEVWRALTSLKQRALGAKSANAILSLSETEDEDIGELDPTQLDTDELDQLVRSEFDLPEPVGDGNAEAAFQELIERLETEGLDGAKTYLDDVFVSPCEQREPELMEYTPSHEISCHLYDVEYESEGIADDAVADD</sequence>
<dbReference type="InterPro" id="IPR027417">
    <property type="entry name" value="P-loop_NTPase"/>
</dbReference>
<proteinExistence type="inferred from homology"/>
<keyword evidence="4 6" id="KW-0067">ATP-binding</keyword>
<protein>
    <submittedName>
        <fullName evidence="6">ATP-binding cassette domain-containing protein</fullName>
    </submittedName>
</protein>
<dbReference type="FunFam" id="3.40.50.300:FF:000016">
    <property type="entry name" value="Oligopeptide ABC transporter ATP-binding component"/>
    <property type="match status" value="1"/>
</dbReference>
<evidence type="ECO:0000256" key="2">
    <source>
        <dbReference type="ARBA" id="ARBA00022448"/>
    </source>
</evidence>
<dbReference type="Pfam" id="PF08352">
    <property type="entry name" value="oligo_HPY"/>
    <property type="match status" value="1"/>
</dbReference>
<dbReference type="InterPro" id="IPR050319">
    <property type="entry name" value="ABC_transp_ATP-bind"/>
</dbReference>
<keyword evidence="3" id="KW-0547">Nucleotide-binding</keyword>
<dbReference type="PROSITE" id="PS50893">
    <property type="entry name" value="ABC_TRANSPORTER_2"/>
    <property type="match status" value="1"/>
</dbReference>
<dbReference type="NCBIfam" id="TIGR01727">
    <property type="entry name" value="oligo_HPY"/>
    <property type="match status" value="1"/>
</dbReference>
<evidence type="ECO:0000256" key="1">
    <source>
        <dbReference type="ARBA" id="ARBA00005417"/>
    </source>
</evidence>
<dbReference type="CDD" id="cd03257">
    <property type="entry name" value="ABC_NikE_OppD_transporters"/>
    <property type="match status" value="1"/>
</dbReference>
<evidence type="ECO:0000256" key="4">
    <source>
        <dbReference type="ARBA" id="ARBA00022840"/>
    </source>
</evidence>
<dbReference type="GO" id="GO:0055085">
    <property type="term" value="P:transmembrane transport"/>
    <property type="evidence" value="ECO:0007669"/>
    <property type="project" value="UniProtKB-ARBA"/>
</dbReference>
<dbReference type="PANTHER" id="PTHR43776:SF7">
    <property type="entry name" value="D,D-DIPEPTIDE TRANSPORT ATP-BINDING PROTEIN DDPF-RELATED"/>
    <property type="match status" value="1"/>
</dbReference>
<name>A0AAE3FTW7_9EURY</name>
<evidence type="ECO:0000313" key="6">
    <source>
        <dbReference type="EMBL" id="MCL9814895.1"/>
    </source>
</evidence>
<evidence type="ECO:0000259" key="5">
    <source>
        <dbReference type="PROSITE" id="PS50893"/>
    </source>
</evidence>
<gene>
    <name evidence="6" type="ORF">AArcSt11_14650</name>
</gene>
<dbReference type="Gene3D" id="3.40.50.300">
    <property type="entry name" value="P-loop containing nucleotide triphosphate hydrolases"/>
    <property type="match status" value="2"/>
</dbReference>
<comment type="similarity">
    <text evidence="1">Belongs to the ABC transporter superfamily.</text>
</comment>
<feature type="domain" description="ABC transporter" evidence="5">
    <location>
        <begin position="9"/>
        <end position="301"/>
    </location>
</feature>
<dbReference type="GO" id="GO:0005524">
    <property type="term" value="F:ATP binding"/>
    <property type="evidence" value="ECO:0007669"/>
    <property type="project" value="UniProtKB-KW"/>
</dbReference>
<dbReference type="Pfam" id="PF00005">
    <property type="entry name" value="ABC_tran"/>
    <property type="match status" value="2"/>
</dbReference>
<dbReference type="InterPro" id="IPR017871">
    <property type="entry name" value="ABC_transporter-like_CS"/>
</dbReference>
<comment type="caution">
    <text evidence="6">The sequence shown here is derived from an EMBL/GenBank/DDBJ whole genome shotgun (WGS) entry which is preliminary data.</text>
</comment>
<dbReference type="SMART" id="SM00382">
    <property type="entry name" value="AAA"/>
    <property type="match status" value="1"/>
</dbReference>
<evidence type="ECO:0000256" key="3">
    <source>
        <dbReference type="ARBA" id="ARBA00022741"/>
    </source>
</evidence>
<dbReference type="InterPro" id="IPR013563">
    <property type="entry name" value="Oligopep_ABC_C"/>
</dbReference>
<dbReference type="Proteomes" id="UP001202674">
    <property type="component" value="Unassembled WGS sequence"/>
</dbReference>
<keyword evidence="7" id="KW-1185">Reference proteome</keyword>
<evidence type="ECO:0000313" key="7">
    <source>
        <dbReference type="Proteomes" id="UP001202674"/>
    </source>
</evidence>
<dbReference type="InterPro" id="IPR003439">
    <property type="entry name" value="ABC_transporter-like_ATP-bd"/>
</dbReference>
<dbReference type="AlphaFoldDB" id="A0AAE3FTW7"/>
<dbReference type="GO" id="GO:0015833">
    <property type="term" value="P:peptide transport"/>
    <property type="evidence" value="ECO:0007669"/>
    <property type="project" value="InterPro"/>
</dbReference>
<dbReference type="InterPro" id="IPR003593">
    <property type="entry name" value="AAA+_ATPase"/>
</dbReference>
<dbReference type="RefSeq" id="WP_250598171.1">
    <property type="nucleotide sequence ID" value="NZ_JAKRVY010000010.1"/>
</dbReference>
<accession>A0AAE3FTW7</accession>
<organism evidence="6 7">
    <name type="scientific">Natranaeroarchaeum aerophilus</name>
    <dbReference type="NCBI Taxonomy" id="2917711"/>
    <lineage>
        <taxon>Archaea</taxon>
        <taxon>Methanobacteriati</taxon>
        <taxon>Methanobacteriota</taxon>
        <taxon>Stenosarchaea group</taxon>
        <taxon>Halobacteria</taxon>
        <taxon>Halobacteriales</taxon>
        <taxon>Natronoarchaeaceae</taxon>
        <taxon>Natranaeroarchaeum</taxon>
    </lineage>
</organism>